<evidence type="ECO:0000256" key="1">
    <source>
        <dbReference type="SAM" id="Phobius"/>
    </source>
</evidence>
<name>A0A7S0A5L2_9DINO</name>
<keyword evidence="1" id="KW-0472">Membrane</keyword>
<feature type="transmembrane region" description="Helical" evidence="1">
    <location>
        <begin position="39"/>
        <end position="60"/>
    </location>
</feature>
<protein>
    <submittedName>
        <fullName evidence="2">Uncharacterized protein</fullName>
    </submittedName>
</protein>
<feature type="transmembrane region" description="Helical" evidence="1">
    <location>
        <begin position="129"/>
        <end position="147"/>
    </location>
</feature>
<dbReference type="EMBL" id="HBEG01013503">
    <property type="protein sequence ID" value="CAD8352818.1"/>
    <property type="molecule type" value="Transcribed_RNA"/>
</dbReference>
<keyword evidence="1" id="KW-0812">Transmembrane</keyword>
<dbReference type="AlphaFoldDB" id="A0A7S0A5L2"/>
<accession>A0A7S0A5L2</accession>
<keyword evidence="1" id="KW-1133">Transmembrane helix</keyword>
<evidence type="ECO:0000313" key="2">
    <source>
        <dbReference type="EMBL" id="CAD8352818.1"/>
    </source>
</evidence>
<gene>
    <name evidence="2" type="ORF">PBAH0796_LOCUS8185</name>
</gene>
<organism evidence="2">
    <name type="scientific">Pyrodinium bahamense</name>
    <dbReference type="NCBI Taxonomy" id="73915"/>
    <lineage>
        <taxon>Eukaryota</taxon>
        <taxon>Sar</taxon>
        <taxon>Alveolata</taxon>
        <taxon>Dinophyceae</taxon>
        <taxon>Gonyaulacales</taxon>
        <taxon>Pyrocystaceae</taxon>
        <taxon>Pyrodinium</taxon>
    </lineage>
</organism>
<feature type="transmembrane region" description="Helical" evidence="1">
    <location>
        <begin position="159"/>
        <end position="182"/>
    </location>
</feature>
<reference evidence="2" key="1">
    <citation type="submission" date="2021-01" db="EMBL/GenBank/DDBJ databases">
        <authorList>
            <person name="Corre E."/>
            <person name="Pelletier E."/>
            <person name="Niang G."/>
            <person name="Scheremetjew M."/>
            <person name="Finn R."/>
            <person name="Kale V."/>
            <person name="Holt S."/>
            <person name="Cochrane G."/>
            <person name="Meng A."/>
            <person name="Brown T."/>
            <person name="Cohen L."/>
        </authorList>
    </citation>
    <scope>NUCLEOTIDE SEQUENCE</scope>
    <source>
        <strain evidence="2">Pbaha01</strain>
    </source>
</reference>
<sequence>MSRRPPAVSLGPRSLFRVRDAVLYHIVYHRSRALHANHLLFLHTCLLGILVGFEGAFGVIANLGVISVYGVYCLLLTMQLLWRHPIDGFLSFLYIGVLSAISRVSHEMIATLRGRGMLVWKSLADSRVHLNTVASTMSGTGGSVYYVQAGMGTMVERWSLVLAGFSVMLGSFLVQLVGHAAWEEFSAPINLVHGSVTAGNLEWLSALLRLGLLRRGRLAGVIEEADRIMSQSRAELECWGLERLL</sequence>
<proteinExistence type="predicted"/>
<feature type="transmembrane region" description="Helical" evidence="1">
    <location>
        <begin position="89"/>
        <end position="109"/>
    </location>
</feature>